<dbReference type="Proteomes" id="UP000257109">
    <property type="component" value="Unassembled WGS sequence"/>
</dbReference>
<dbReference type="AlphaFoldDB" id="A0A371H1A1"/>
<gene>
    <name evidence="1" type="ORF">CR513_20739</name>
</gene>
<accession>A0A371H1A1</accession>
<reference evidence="1" key="1">
    <citation type="submission" date="2018-05" db="EMBL/GenBank/DDBJ databases">
        <title>Draft genome of Mucuna pruriens seed.</title>
        <authorList>
            <person name="Nnadi N.E."/>
            <person name="Vos R."/>
            <person name="Hasami M.H."/>
            <person name="Devisetty U.K."/>
            <person name="Aguiy J.C."/>
        </authorList>
    </citation>
    <scope>NUCLEOTIDE SEQUENCE [LARGE SCALE GENOMIC DNA]</scope>
    <source>
        <strain evidence="1">JCA_2017</strain>
    </source>
</reference>
<protein>
    <submittedName>
        <fullName evidence="1">Uncharacterized protein</fullName>
    </submittedName>
</protein>
<keyword evidence="2" id="KW-1185">Reference proteome</keyword>
<evidence type="ECO:0000313" key="1">
    <source>
        <dbReference type="EMBL" id="RDX96600.1"/>
    </source>
</evidence>
<dbReference type="EMBL" id="QJKJ01003850">
    <property type="protein sequence ID" value="RDX96600.1"/>
    <property type="molecule type" value="Genomic_DNA"/>
</dbReference>
<comment type="caution">
    <text evidence="1">The sequence shown here is derived from an EMBL/GenBank/DDBJ whole genome shotgun (WGS) entry which is preliminary data.</text>
</comment>
<feature type="non-terminal residue" evidence="1">
    <location>
        <position position="1"/>
    </location>
</feature>
<evidence type="ECO:0000313" key="2">
    <source>
        <dbReference type="Proteomes" id="UP000257109"/>
    </source>
</evidence>
<organism evidence="1 2">
    <name type="scientific">Mucuna pruriens</name>
    <name type="common">Velvet bean</name>
    <name type="synonym">Dolichos pruriens</name>
    <dbReference type="NCBI Taxonomy" id="157652"/>
    <lineage>
        <taxon>Eukaryota</taxon>
        <taxon>Viridiplantae</taxon>
        <taxon>Streptophyta</taxon>
        <taxon>Embryophyta</taxon>
        <taxon>Tracheophyta</taxon>
        <taxon>Spermatophyta</taxon>
        <taxon>Magnoliopsida</taxon>
        <taxon>eudicotyledons</taxon>
        <taxon>Gunneridae</taxon>
        <taxon>Pentapetalae</taxon>
        <taxon>rosids</taxon>
        <taxon>fabids</taxon>
        <taxon>Fabales</taxon>
        <taxon>Fabaceae</taxon>
        <taxon>Papilionoideae</taxon>
        <taxon>50 kb inversion clade</taxon>
        <taxon>NPAAA clade</taxon>
        <taxon>indigoferoid/millettioid clade</taxon>
        <taxon>Phaseoleae</taxon>
        <taxon>Mucuna</taxon>
    </lineage>
</organism>
<proteinExistence type="predicted"/>
<sequence length="140" mass="16501">MWLVPFSTSPRFPSPFRVNVWLLYLIFQEKINLLLKPLPLFLLTIQEDIKDIDYTIYIPSNYFISRDVTFHENIFPFQTIPSTLDMPDPLRDLAISLLIPNSSPYIDQPNHTPPILSTQRSFRPTKTPPYLFDYIMTQHT</sequence>
<name>A0A371H1A1_MUCPR</name>